<evidence type="ECO:0000256" key="3">
    <source>
        <dbReference type="ARBA" id="ARBA00022475"/>
    </source>
</evidence>
<dbReference type="Pfam" id="PF07681">
    <property type="entry name" value="DoxX"/>
    <property type="match status" value="1"/>
</dbReference>
<protein>
    <submittedName>
        <fullName evidence="8">DoxX family protein</fullName>
    </submittedName>
</protein>
<comment type="similarity">
    <text evidence="2">Belongs to the DoxX family.</text>
</comment>
<dbReference type="Proteomes" id="UP000831113">
    <property type="component" value="Chromosome"/>
</dbReference>
<keyword evidence="6 7" id="KW-0472">Membrane</keyword>
<dbReference type="EMBL" id="CP094669">
    <property type="protein sequence ID" value="UOG75747.1"/>
    <property type="molecule type" value="Genomic_DNA"/>
</dbReference>
<dbReference type="RefSeq" id="WP_243800094.1">
    <property type="nucleotide sequence ID" value="NZ_CP094669.1"/>
</dbReference>
<organism evidence="8 9">
    <name type="scientific">Hymenobacter tibetensis</name>
    <dbReference type="NCBI Taxonomy" id="497967"/>
    <lineage>
        <taxon>Bacteria</taxon>
        <taxon>Pseudomonadati</taxon>
        <taxon>Bacteroidota</taxon>
        <taxon>Cytophagia</taxon>
        <taxon>Cytophagales</taxon>
        <taxon>Hymenobacteraceae</taxon>
        <taxon>Hymenobacter</taxon>
    </lineage>
</organism>
<keyword evidence="5 7" id="KW-1133">Transmembrane helix</keyword>
<reference evidence="8 9" key="1">
    <citation type="submission" date="2022-03" db="EMBL/GenBank/DDBJ databases">
        <title>Hymenobactersp. isolated from the air.</title>
        <authorList>
            <person name="Won M."/>
            <person name="Kwon S.-W."/>
        </authorList>
    </citation>
    <scope>NUCLEOTIDE SEQUENCE [LARGE SCALE GENOMIC DNA]</scope>
    <source>
        <strain evidence="8 9">KACC 21982</strain>
    </source>
</reference>
<keyword evidence="9" id="KW-1185">Reference proteome</keyword>
<keyword evidence="4 7" id="KW-0812">Transmembrane</keyword>
<evidence type="ECO:0000313" key="9">
    <source>
        <dbReference type="Proteomes" id="UP000831113"/>
    </source>
</evidence>
<name>A0ABY4D126_9BACT</name>
<feature type="transmembrane region" description="Helical" evidence="7">
    <location>
        <begin position="63"/>
        <end position="80"/>
    </location>
</feature>
<dbReference type="PANTHER" id="PTHR33452">
    <property type="entry name" value="OXIDOREDUCTASE CATD-RELATED"/>
    <property type="match status" value="1"/>
</dbReference>
<comment type="subcellular location">
    <subcellularLocation>
        <location evidence="1">Cell membrane</location>
        <topology evidence="1">Multi-pass membrane protein</topology>
    </subcellularLocation>
</comment>
<keyword evidence="3" id="KW-1003">Cell membrane</keyword>
<dbReference type="InterPro" id="IPR032808">
    <property type="entry name" value="DoxX"/>
</dbReference>
<proteinExistence type="inferred from homology"/>
<evidence type="ECO:0000256" key="5">
    <source>
        <dbReference type="ARBA" id="ARBA00022989"/>
    </source>
</evidence>
<evidence type="ECO:0000313" key="8">
    <source>
        <dbReference type="EMBL" id="UOG75747.1"/>
    </source>
</evidence>
<evidence type="ECO:0000256" key="7">
    <source>
        <dbReference type="SAM" id="Phobius"/>
    </source>
</evidence>
<evidence type="ECO:0000256" key="4">
    <source>
        <dbReference type="ARBA" id="ARBA00022692"/>
    </source>
</evidence>
<dbReference type="PANTHER" id="PTHR33452:SF1">
    <property type="entry name" value="INNER MEMBRANE PROTEIN YPHA-RELATED"/>
    <property type="match status" value="1"/>
</dbReference>
<evidence type="ECO:0000256" key="2">
    <source>
        <dbReference type="ARBA" id="ARBA00006679"/>
    </source>
</evidence>
<feature type="transmembrane region" description="Helical" evidence="7">
    <location>
        <begin position="20"/>
        <end position="42"/>
    </location>
</feature>
<evidence type="ECO:0000256" key="6">
    <source>
        <dbReference type="ARBA" id="ARBA00023136"/>
    </source>
</evidence>
<evidence type="ECO:0000256" key="1">
    <source>
        <dbReference type="ARBA" id="ARBA00004651"/>
    </source>
</evidence>
<accession>A0ABY4D126</accession>
<sequence>MELSNHHPLVKHRNSASNPVWMDALRIVLGLFLFVKGFSFLSNTSDVFNLLSEQHSLGALRKAPLLFSIFHIVGGLMIAVGALTRLALLCQIPILLGAALVVNPQQGVGMQNRELWVSMLVLSLLLFFMIKGPGRYSVDHKIFRRQPESM</sequence>
<gene>
    <name evidence="8" type="ORF">MTX78_03925</name>
</gene>
<dbReference type="InterPro" id="IPR051907">
    <property type="entry name" value="DoxX-like_oxidoreductase"/>
</dbReference>
<feature type="transmembrane region" description="Helical" evidence="7">
    <location>
        <begin position="115"/>
        <end position="134"/>
    </location>
</feature>